<keyword evidence="9 10" id="KW-0472">Membrane</keyword>
<evidence type="ECO:0000259" key="12">
    <source>
        <dbReference type="Pfam" id="PF16916"/>
    </source>
</evidence>
<evidence type="ECO:0000256" key="10">
    <source>
        <dbReference type="SAM" id="Phobius"/>
    </source>
</evidence>
<evidence type="ECO:0000313" key="13">
    <source>
        <dbReference type="EMBL" id="KEZ78980.1"/>
    </source>
</evidence>
<dbReference type="SUPFAM" id="SSF161111">
    <property type="entry name" value="Cation efflux protein transmembrane domain-like"/>
    <property type="match status" value="1"/>
</dbReference>
<dbReference type="eggNOG" id="COG0053">
    <property type="taxonomic scope" value="Bacteria"/>
</dbReference>
<evidence type="ECO:0000256" key="3">
    <source>
        <dbReference type="ARBA" id="ARBA00022448"/>
    </source>
</evidence>
<dbReference type="RefSeq" id="WP_037333547.1">
    <property type="nucleotide sequence ID" value="NZ_APNK01000002.1"/>
</dbReference>
<comment type="caution">
    <text evidence="13">The sequence shown here is derived from an EMBL/GenBank/DDBJ whole genome shotgun (WGS) entry which is preliminary data.</text>
</comment>
<comment type="subcellular location">
    <subcellularLocation>
        <location evidence="1">Cell membrane</location>
        <topology evidence="1">Multi-pass membrane protein</topology>
    </subcellularLocation>
</comment>
<dbReference type="PANTHER" id="PTHR43840:SF15">
    <property type="entry name" value="MITOCHONDRIAL METAL TRANSPORTER 1-RELATED"/>
    <property type="match status" value="1"/>
</dbReference>
<dbReference type="Pfam" id="PF16916">
    <property type="entry name" value="ZT_dimer"/>
    <property type="match status" value="1"/>
</dbReference>
<dbReference type="Gene3D" id="3.30.70.1350">
    <property type="entry name" value="Cation efflux protein, cytoplasmic domain"/>
    <property type="match status" value="1"/>
</dbReference>
<gene>
    <name evidence="13" type="ORF">C41B8_02582</name>
</gene>
<keyword evidence="7" id="KW-0406">Ion transport</keyword>
<keyword evidence="4" id="KW-1003">Cell membrane</keyword>
<dbReference type="GO" id="GO:0005886">
    <property type="term" value="C:plasma membrane"/>
    <property type="evidence" value="ECO:0007669"/>
    <property type="project" value="UniProtKB-SubCell"/>
</dbReference>
<dbReference type="SUPFAM" id="SSF160240">
    <property type="entry name" value="Cation efflux protein cytoplasmic domain-like"/>
    <property type="match status" value="1"/>
</dbReference>
<evidence type="ECO:0000256" key="5">
    <source>
        <dbReference type="ARBA" id="ARBA00022496"/>
    </source>
</evidence>
<dbReference type="GO" id="GO:0015086">
    <property type="term" value="F:cadmium ion transmembrane transporter activity"/>
    <property type="evidence" value="ECO:0007669"/>
    <property type="project" value="TreeGrafter"/>
</dbReference>
<dbReference type="InterPro" id="IPR027470">
    <property type="entry name" value="Cation_efflux_CTD"/>
</dbReference>
<sequence>MITTVRYAVGSVIVGIIVFLLKYVAYAVTGSAALYSDALESIINIVAAGAAVVALRVSAMPADENHPYGHHKAEYFSAVLEGVLIVIAALAIFREAAQTFFELHTLNAPLRGLLLNAAATVINAVWAGVLVRQGRRVKSPALVADGRHLYADVVTSVGVFAGVVLVGLTGWLWLDPTIAILVAINILWSGWQLVRESVGGLMDEAVSENELNRIRTAIFHHSEGAYQAHDLRTRHAGRRTFIDFHLVVPGNMSVDEAHVICDRLEAAIEDEVADSTVTIHVEPEDKAKVSNVYLPQ</sequence>
<dbReference type="NCBIfam" id="TIGR01297">
    <property type="entry name" value="CDF"/>
    <property type="match status" value="1"/>
</dbReference>
<dbReference type="GO" id="GO:0015093">
    <property type="term" value="F:ferrous iron transmembrane transporter activity"/>
    <property type="evidence" value="ECO:0007669"/>
    <property type="project" value="TreeGrafter"/>
</dbReference>
<dbReference type="InterPro" id="IPR002524">
    <property type="entry name" value="Cation_efflux"/>
</dbReference>
<dbReference type="InterPro" id="IPR058533">
    <property type="entry name" value="Cation_efflux_TM"/>
</dbReference>
<keyword evidence="7" id="KW-0864">Zinc transport</keyword>
<accession>A0A084IQJ6</accession>
<evidence type="ECO:0000256" key="9">
    <source>
        <dbReference type="ARBA" id="ARBA00023136"/>
    </source>
</evidence>
<dbReference type="OrthoDB" id="9806522at2"/>
<dbReference type="Pfam" id="PF01545">
    <property type="entry name" value="Cation_efflux"/>
    <property type="match status" value="1"/>
</dbReference>
<feature type="transmembrane region" description="Helical" evidence="10">
    <location>
        <begin position="32"/>
        <end position="55"/>
    </location>
</feature>
<evidence type="ECO:0000256" key="1">
    <source>
        <dbReference type="ARBA" id="ARBA00004651"/>
    </source>
</evidence>
<reference evidence="13 14" key="1">
    <citation type="submission" date="2013-03" db="EMBL/GenBank/DDBJ databases">
        <title>Salinisphaera hydrothermalis C41B8 Genome Sequencing.</title>
        <authorList>
            <person name="Li C."/>
            <person name="Lai Q."/>
            <person name="Shao Z."/>
        </authorList>
    </citation>
    <scope>NUCLEOTIDE SEQUENCE [LARGE SCALE GENOMIC DNA]</scope>
    <source>
        <strain evidence="13 14">C41B8</strain>
    </source>
</reference>
<dbReference type="InterPro" id="IPR027469">
    <property type="entry name" value="Cation_efflux_TMD_sf"/>
</dbReference>
<protein>
    <submittedName>
        <fullName evidence="13">Cation efflux family protein, CzcD-like protein</fullName>
    </submittedName>
</protein>
<dbReference type="EMBL" id="APNK01000002">
    <property type="protein sequence ID" value="KEZ78980.1"/>
    <property type="molecule type" value="Genomic_DNA"/>
</dbReference>
<evidence type="ECO:0000259" key="11">
    <source>
        <dbReference type="Pfam" id="PF01545"/>
    </source>
</evidence>
<keyword evidence="7" id="KW-0862">Zinc</keyword>
<proteinExistence type="inferred from homology"/>
<keyword evidence="14" id="KW-1185">Reference proteome</keyword>
<organism evidence="13 14">
    <name type="scientific">Salinisphaera hydrothermalis (strain C41B8)</name>
    <dbReference type="NCBI Taxonomy" id="1304275"/>
    <lineage>
        <taxon>Bacteria</taxon>
        <taxon>Pseudomonadati</taxon>
        <taxon>Pseudomonadota</taxon>
        <taxon>Gammaproteobacteria</taxon>
        <taxon>Salinisphaerales</taxon>
        <taxon>Salinisphaeraceae</taxon>
        <taxon>Salinisphaera</taxon>
    </lineage>
</organism>
<dbReference type="FunFam" id="3.30.70.1350:FF:000002">
    <property type="entry name" value="Ferrous-iron efflux pump FieF"/>
    <property type="match status" value="1"/>
</dbReference>
<feature type="transmembrane region" description="Helical" evidence="10">
    <location>
        <begin position="153"/>
        <end position="172"/>
    </location>
</feature>
<evidence type="ECO:0000256" key="7">
    <source>
        <dbReference type="ARBA" id="ARBA00022906"/>
    </source>
</evidence>
<evidence type="ECO:0000256" key="2">
    <source>
        <dbReference type="ARBA" id="ARBA00010212"/>
    </source>
</evidence>
<feature type="transmembrane region" description="Helical" evidence="10">
    <location>
        <begin position="113"/>
        <end position="132"/>
    </location>
</feature>
<comment type="similarity">
    <text evidence="2">Belongs to the cation diffusion facilitator (CDF) transporter (TC 2.A.4) family. FieF subfamily.</text>
</comment>
<keyword evidence="5" id="KW-0410">Iron transport</keyword>
<keyword evidence="5" id="KW-0408">Iron</keyword>
<dbReference type="PANTHER" id="PTHR43840">
    <property type="entry name" value="MITOCHONDRIAL METAL TRANSPORTER 1-RELATED"/>
    <property type="match status" value="1"/>
</dbReference>
<dbReference type="InterPro" id="IPR036837">
    <property type="entry name" value="Cation_efflux_CTD_sf"/>
</dbReference>
<dbReference type="Gene3D" id="1.20.1510.10">
    <property type="entry name" value="Cation efflux protein transmembrane domain"/>
    <property type="match status" value="1"/>
</dbReference>
<name>A0A084IQJ6_SALHC</name>
<evidence type="ECO:0000256" key="6">
    <source>
        <dbReference type="ARBA" id="ARBA00022692"/>
    </source>
</evidence>
<dbReference type="AlphaFoldDB" id="A0A084IQJ6"/>
<keyword evidence="3" id="KW-0813">Transport</keyword>
<keyword evidence="8 10" id="KW-1133">Transmembrane helix</keyword>
<feature type="domain" description="Cation efflux protein transmembrane" evidence="11">
    <location>
        <begin position="11"/>
        <end position="202"/>
    </location>
</feature>
<dbReference type="InterPro" id="IPR050291">
    <property type="entry name" value="CDF_Transporter"/>
</dbReference>
<evidence type="ECO:0000256" key="4">
    <source>
        <dbReference type="ARBA" id="ARBA00022475"/>
    </source>
</evidence>
<dbReference type="Proteomes" id="UP000028302">
    <property type="component" value="Unassembled WGS sequence"/>
</dbReference>
<dbReference type="PATRIC" id="fig|1304275.5.peg.523"/>
<evidence type="ECO:0000313" key="14">
    <source>
        <dbReference type="Proteomes" id="UP000028302"/>
    </source>
</evidence>
<feature type="transmembrane region" description="Helical" evidence="10">
    <location>
        <begin position="7"/>
        <end position="26"/>
    </location>
</feature>
<keyword evidence="6 10" id="KW-0812">Transmembrane</keyword>
<feature type="transmembrane region" description="Helical" evidence="10">
    <location>
        <begin position="75"/>
        <end position="93"/>
    </location>
</feature>
<feature type="domain" description="Cation efflux protein cytoplasmic" evidence="12">
    <location>
        <begin position="207"/>
        <end position="284"/>
    </location>
</feature>
<dbReference type="STRING" id="1304275.C41B8_02582"/>
<dbReference type="GO" id="GO:0015341">
    <property type="term" value="F:zinc efflux antiporter activity"/>
    <property type="evidence" value="ECO:0007669"/>
    <property type="project" value="TreeGrafter"/>
</dbReference>
<evidence type="ECO:0000256" key="8">
    <source>
        <dbReference type="ARBA" id="ARBA00022989"/>
    </source>
</evidence>
<dbReference type="GO" id="GO:0006882">
    <property type="term" value="P:intracellular zinc ion homeostasis"/>
    <property type="evidence" value="ECO:0007669"/>
    <property type="project" value="TreeGrafter"/>
</dbReference>